<evidence type="ECO:0000256" key="1">
    <source>
        <dbReference type="SAM" id="MobiDB-lite"/>
    </source>
</evidence>
<gene>
    <name evidence="2" type="ORF">NT26_4144</name>
</gene>
<dbReference type="KEGG" id="rht:NT26_4144"/>
<name>L0NM39_9HYPH</name>
<dbReference type="Proteomes" id="UP000010792">
    <property type="component" value="Chromosome"/>
</dbReference>
<dbReference type="AlphaFoldDB" id="L0NM39"/>
<accession>L0NM39</accession>
<dbReference type="EMBL" id="FO082820">
    <property type="protein sequence ID" value="CCF21866.1"/>
    <property type="molecule type" value="Genomic_DNA"/>
</dbReference>
<proteinExistence type="predicted"/>
<evidence type="ECO:0000313" key="2">
    <source>
        <dbReference type="EMBL" id="CCF21866.1"/>
    </source>
</evidence>
<dbReference type="STRING" id="1125847.NT26_4144"/>
<protein>
    <submittedName>
        <fullName evidence="2">Uncharacterized protein</fullName>
    </submittedName>
</protein>
<reference evidence="2 3" key="1">
    <citation type="journal article" date="2013" name="Genome Biol. Evol.">
        <title>Life in an arsenic-containing gold mine: genome and physiology of the autotrophic arsenite-oxidizing bacterium rhizobium sp. NT-26.</title>
        <authorList>
            <person name="Andres J."/>
            <person name="Arsene-Ploetze F."/>
            <person name="Barbe V."/>
            <person name="Brochier-Armanet C."/>
            <person name="Cleiss-Arnold J."/>
            <person name="Coppee J.Y."/>
            <person name="Dillies M.A."/>
            <person name="Geist"/>
            <person name="L"/>
            <person name="Joublin A."/>
            <person name="Koechler S."/>
            <person name="Lassalle F."/>
            <person name="Marchal M."/>
            <person name="Medigue C."/>
            <person name="Muller D."/>
            <person name="Nesme X."/>
            <person name="Plewniak F."/>
            <person name="Proux C."/>
            <person name="Ramirez-Bahena M.H."/>
            <person name="Schenowitz C."/>
            <person name="Sismeiro O."/>
            <person name="Vallenet D."/>
            <person name="Santini J.M."/>
            <person name="Bertin P.N."/>
        </authorList>
    </citation>
    <scope>NUCLEOTIDE SEQUENCE [LARGE SCALE GENOMIC DNA]</scope>
    <source>
        <strain evidence="2 3">NT-26</strain>
    </source>
</reference>
<evidence type="ECO:0000313" key="3">
    <source>
        <dbReference type="Proteomes" id="UP000010792"/>
    </source>
</evidence>
<keyword evidence="3" id="KW-1185">Reference proteome</keyword>
<organism evidence="2 3">
    <name type="scientific">Pseudorhizobium banfieldiae</name>
    <dbReference type="NCBI Taxonomy" id="1125847"/>
    <lineage>
        <taxon>Bacteria</taxon>
        <taxon>Pseudomonadati</taxon>
        <taxon>Pseudomonadota</taxon>
        <taxon>Alphaproteobacteria</taxon>
        <taxon>Hyphomicrobiales</taxon>
        <taxon>Rhizobiaceae</taxon>
        <taxon>Rhizobium/Agrobacterium group</taxon>
        <taxon>Pseudorhizobium</taxon>
    </lineage>
</organism>
<sequence length="73" mass="7920">MLEVFHLVWLGGRLLAGVSWTALLLPGGLACRLAGLLLVLLRVLVSIGHIEPPSHGTTQSNREHRNSFLAMLP</sequence>
<feature type="region of interest" description="Disordered" evidence="1">
    <location>
        <begin position="51"/>
        <end position="73"/>
    </location>
</feature>